<gene>
    <name evidence="11" type="ORF">LKD37_03325</name>
</gene>
<protein>
    <submittedName>
        <fullName evidence="11">TRAP transporter small permease</fullName>
    </submittedName>
</protein>
<dbReference type="GO" id="GO:0005886">
    <property type="term" value="C:plasma membrane"/>
    <property type="evidence" value="ECO:0007669"/>
    <property type="project" value="UniProtKB-SubCell"/>
</dbReference>
<dbReference type="GO" id="GO:0015740">
    <property type="term" value="P:C4-dicarboxylate transport"/>
    <property type="evidence" value="ECO:0007669"/>
    <property type="project" value="TreeGrafter"/>
</dbReference>
<dbReference type="EMBL" id="JAJEPW010000006">
    <property type="protein sequence ID" value="MCC2128560.1"/>
    <property type="molecule type" value="Genomic_DNA"/>
</dbReference>
<keyword evidence="6 9" id="KW-1133">Transmembrane helix</keyword>
<sequence length="156" mass="17387">MFEKIEKFVACACVAVMAVLVFANVVARFVFKHSLAVSDEMSTYLFVLMSFMGTAIAARRKAHLGLSIVTDRVSPKARIIIHLTVYAISALFCLLIVVTGVQMVISQYRLGQETANMQWPEWIYGSFVPVGAAFAAIAFLQTMVQMYKDYRAEEGK</sequence>
<keyword evidence="12" id="KW-1185">Reference proteome</keyword>
<evidence type="ECO:0000256" key="9">
    <source>
        <dbReference type="SAM" id="Phobius"/>
    </source>
</evidence>
<dbReference type="Proteomes" id="UP001199319">
    <property type="component" value="Unassembled WGS sequence"/>
</dbReference>
<evidence type="ECO:0000313" key="11">
    <source>
        <dbReference type="EMBL" id="MCC2128560.1"/>
    </source>
</evidence>
<evidence type="ECO:0000256" key="4">
    <source>
        <dbReference type="ARBA" id="ARBA00022519"/>
    </source>
</evidence>
<dbReference type="InterPro" id="IPR007387">
    <property type="entry name" value="TRAP_DctQ"/>
</dbReference>
<proteinExistence type="inferred from homology"/>
<evidence type="ECO:0000256" key="2">
    <source>
        <dbReference type="ARBA" id="ARBA00022448"/>
    </source>
</evidence>
<keyword evidence="2" id="KW-0813">Transport</keyword>
<dbReference type="AlphaFoldDB" id="A0AAE3ADS2"/>
<feature type="transmembrane region" description="Helical" evidence="9">
    <location>
        <begin position="7"/>
        <end position="29"/>
    </location>
</feature>
<evidence type="ECO:0000256" key="1">
    <source>
        <dbReference type="ARBA" id="ARBA00004429"/>
    </source>
</evidence>
<organism evidence="11 12">
    <name type="scientific">Brotocaccenecus cirricatena</name>
    <dbReference type="NCBI Taxonomy" id="3064195"/>
    <lineage>
        <taxon>Bacteria</taxon>
        <taxon>Bacillati</taxon>
        <taxon>Bacillota</taxon>
        <taxon>Clostridia</taxon>
        <taxon>Eubacteriales</taxon>
        <taxon>Oscillospiraceae</taxon>
        <taxon>Brotocaccenecus</taxon>
    </lineage>
</organism>
<keyword evidence="3" id="KW-1003">Cell membrane</keyword>
<dbReference type="PANTHER" id="PTHR35011:SF2">
    <property type="entry name" value="2,3-DIKETO-L-GULONATE TRAP TRANSPORTER SMALL PERMEASE PROTEIN YIAM"/>
    <property type="match status" value="1"/>
</dbReference>
<feature type="transmembrane region" description="Helical" evidence="9">
    <location>
        <begin position="122"/>
        <end position="140"/>
    </location>
</feature>
<reference evidence="11" key="1">
    <citation type="submission" date="2021-10" db="EMBL/GenBank/DDBJ databases">
        <title>Anaerobic single-cell dispensing facilitates the cultivation of human gut bacteria.</title>
        <authorList>
            <person name="Afrizal A."/>
        </authorList>
    </citation>
    <scope>NUCLEOTIDE SEQUENCE</scope>
    <source>
        <strain evidence="11">CLA-AA-H272</strain>
    </source>
</reference>
<dbReference type="PANTHER" id="PTHR35011">
    <property type="entry name" value="2,3-DIKETO-L-GULONATE TRAP TRANSPORTER SMALL PERMEASE PROTEIN YIAM"/>
    <property type="match status" value="1"/>
</dbReference>
<evidence type="ECO:0000256" key="7">
    <source>
        <dbReference type="ARBA" id="ARBA00023136"/>
    </source>
</evidence>
<feature type="transmembrane region" description="Helical" evidence="9">
    <location>
        <begin position="79"/>
        <end position="102"/>
    </location>
</feature>
<feature type="domain" description="Tripartite ATP-independent periplasmic transporters DctQ component" evidence="10">
    <location>
        <begin position="17"/>
        <end position="147"/>
    </location>
</feature>
<dbReference type="Pfam" id="PF04290">
    <property type="entry name" value="DctQ"/>
    <property type="match status" value="1"/>
</dbReference>
<dbReference type="InterPro" id="IPR055348">
    <property type="entry name" value="DctQ"/>
</dbReference>
<comment type="subcellular location">
    <subcellularLocation>
        <location evidence="1">Cell inner membrane</location>
        <topology evidence="1">Multi-pass membrane protein</topology>
    </subcellularLocation>
</comment>
<dbReference type="RefSeq" id="WP_302927921.1">
    <property type="nucleotide sequence ID" value="NZ_JAJEPW010000006.1"/>
</dbReference>
<comment type="similarity">
    <text evidence="8">Belongs to the TRAP transporter small permease family.</text>
</comment>
<evidence type="ECO:0000259" key="10">
    <source>
        <dbReference type="Pfam" id="PF04290"/>
    </source>
</evidence>
<name>A0AAE3ADS2_9FIRM</name>
<dbReference type="GO" id="GO:0022857">
    <property type="term" value="F:transmembrane transporter activity"/>
    <property type="evidence" value="ECO:0007669"/>
    <property type="project" value="TreeGrafter"/>
</dbReference>
<feature type="transmembrane region" description="Helical" evidence="9">
    <location>
        <begin position="41"/>
        <end position="58"/>
    </location>
</feature>
<keyword evidence="4" id="KW-0997">Cell inner membrane</keyword>
<evidence type="ECO:0000256" key="3">
    <source>
        <dbReference type="ARBA" id="ARBA00022475"/>
    </source>
</evidence>
<evidence type="ECO:0000256" key="5">
    <source>
        <dbReference type="ARBA" id="ARBA00022692"/>
    </source>
</evidence>
<keyword evidence="5 9" id="KW-0812">Transmembrane</keyword>
<accession>A0AAE3ADS2</accession>
<keyword evidence="7 9" id="KW-0472">Membrane</keyword>
<evidence type="ECO:0000313" key="12">
    <source>
        <dbReference type="Proteomes" id="UP001199319"/>
    </source>
</evidence>
<evidence type="ECO:0000256" key="6">
    <source>
        <dbReference type="ARBA" id="ARBA00022989"/>
    </source>
</evidence>
<evidence type="ECO:0000256" key="8">
    <source>
        <dbReference type="ARBA" id="ARBA00038436"/>
    </source>
</evidence>
<comment type="caution">
    <text evidence="11">The sequence shown here is derived from an EMBL/GenBank/DDBJ whole genome shotgun (WGS) entry which is preliminary data.</text>
</comment>